<evidence type="ECO:0000313" key="5">
    <source>
        <dbReference type="Proteomes" id="UP001246372"/>
    </source>
</evidence>
<dbReference type="EMBL" id="JAVXZY010000002">
    <property type="protein sequence ID" value="MDT8998952.1"/>
    <property type="molecule type" value="Genomic_DNA"/>
</dbReference>
<dbReference type="Gene3D" id="1.20.58.520">
    <property type="entry name" value="Amidohydrolase"/>
    <property type="match status" value="1"/>
</dbReference>
<dbReference type="InterPro" id="IPR051781">
    <property type="entry name" value="Metallo-dep_Hydrolase"/>
</dbReference>
<protein>
    <submittedName>
        <fullName evidence="4">Amidohydrolase family protein</fullName>
    </submittedName>
</protein>
<dbReference type="Gene3D" id="3.40.50.10910">
    <property type="entry name" value="Amidohydrolase"/>
    <property type="match status" value="1"/>
</dbReference>
<dbReference type="Gene3D" id="3.30.110.90">
    <property type="entry name" value="Amidohydrolase"/>
    <property type="match status" value="1"/>
</dbReference>
<organism evidence="4 5">
    <name type="scientific">Roseateles aquae</name>
    <dbReference type="NCBI Taxonomy" id="3077235"/>
    <lineage>
        <taxon>Bacteria</taxon>
        <taxon>Pseudomonadati</taxon>
        <taxon>Pseudomonadota</taxon>
        <taxon>Betaproteobacteria</taxon>
        <taxon>Burkholderiales</taxon>
        <taxon>Sphaerotilaceae</taxon>
        <taxon>Roseateles</taxon>
    </lineage>
</organism>
<keyword evidence="2" id="KW-0732">Signal</keyword>
<feature type="chain" id="PRO_5046746662" evidence="2">
    <location>
        <begin position="25"/>
        <end position="500"/>
    </location>
</feature>
<dbReference type="RefSeq" id="WP_315649446.1">
    <property type="nucleotide sequence ID" value="NZ_JAVXZY010000002.1"/>
</dbReference>
<feature type="signal peptide" evidence="2">
    <location>
        <begin position="1"/>
        <end position="24"/>
    </location>
</feature>
<dbReference type="Pfam" id="PF01979">
    <property type="entry name" value="Amidohydro_1"/>
    <property type="match status" value="1"/>
</dbReference>
<evidence type="ECO:0000313" key="4">
    <source>
        <dbReference type="EMBL" id="MDT8998952.1"/>
    </source>
</evidence>
<dbReference type="InterPro" id="IPR006680">
    <property type="entry name" value="Amidohydro-rel"/>
</dbReference>
<accession>A0ABU3P8R1</accession>
<dbReference type="PANTHER" id="PTHR43135">
    <property type="entry name" value="ALPHA-D-RIBOSE 1-METHYLPHOSPHONATE 5-TRIPHOSPHATE DIPHOSPHATASE"/>
    <property type="match status" value="1"/>
</dbReference>
<feature type="region of interest" description="Disordered" evidence="1">
    <location>
        <begin position="438"/>
        <end position="500"/>
    </location>
</feature>
<proteinExistence type="predicted"/>
<evidence type="ECO:0000256" key="1">
    <source>
        <dbReference type="SAM" id="MobiDB-lite"/>
    </source>
</evidence>
<dbReference type="Gene3D" id="2.30.40.10">
    <property type="entry name" value="Urease, subunit C, domain 1"/>
    <property type="match status" value="1"/>
</dbReference>
<evidence type="ECO:0000259" key="3">
    <source>
        <dbReference type="Pfam" id="PF01979"/>
    </source>
</evidence>
<feature type="domain" description="Amidohydrolase-related" evidence="3">
    <location>
        <begin position="222"/>
        <end position="416"/>
    </location>
</feature>
<dbReference type="InterPro" id="IPR011059">
    <property type="entry name" value="Metal-dep_hydrolase_composite"/>
</dbReference>
<evidence type="ECO:0000256" key="2">
    <source>
        <dbReference type="SAM" id="SignalP"/>
    </source>
</evidence>
<dbReference type="InterPro" id="IPR032466">
    <property type="entry name" value="Metal_Hydrolase"/>
</dbReference>
<reference evidence="4" key="1">
    <citation type="submission" date="2023-09" db="EMBL/GenBank/DDBJ databases">
        <title>Paucibacter sp. APW11 Genome sequencing and assembly.</title>
        <authorList>
            <person name="Kim I."/>
        </authorList>
    </citation>
    <scope>NUCLEOTIDE SEQUENCE</scope>
    <source>
        <strain evidence="4">APW11</strain>
    </source>
</reference>
<comment type="caution">
    <text evidence="4">The sequence shown here is derived from an EMBL/GenBank/DDBJ whole genome shotgun (WGS) entry which is preliminary data.</text>
</comment>
<name>A0ABU3P8R1_9BURK</name>
<feature type="compositionally biased region" description="Low complexity" evidence="1">
    <location>
        <begin position="457"/>
        <end position="476"/>
    </location>
</feature>
<dbReference type="Proteomes" id="UP001246372">
    <property type="component" value="Unassembled WGS sequence"/>
</dbReference>
<sequence length="500" mass="53131">MPLFPSLKRWAAVLLASLAGAALAQPGGDAPLKASAPLTLELRNAQWFDGREFKRGTLYVADGKFTAQKPKRINRRLELRAQFLVAPLAEAHNHNLQNEWGVQNFAQRYLQEGVFYAEMQCGDPDGVNPVRPLLNRPDSPDVAFVTACVTSSDGHPLAVLLGAAPAEGQPALKLADVADRAVLLMDEPADVERKWPLLASRKTDLLKLVLSYHEREELRGQPALHGRLGLSAATASALVRQAHKQGLRVIAQADSLADFELAVQAGVDQIAHLPGYFNHHGDAPERFAITPELASLAARQKTAIITGTAATALFPATPELQAQLRQVQAANLKLLQAAGVPLLLGSDSFMATAQAEVKSLAALDALSPAALLKIATIDTARAIFPKRQLGCFNPGCEASFLVLGGNPLQDLEQLGKPMLRVKQGRILTPLADVAQASDALSENTDTPALKGRKRTAGKTATKATAKSSGKAKSGARMVPRTAAKSASGTRSVKAASAPRH</sequence>
<gene>
    <name evidence="4" type="ORF">RQP53_06690</name>
</gene>
<dbReference type="PANTHER" id="PTHR43135:SF3">
    <property type="entry name" value="ALPHA-D-RIBOSE 1-METHYLPHOSPHONATE 5-TRIPHOSPHATE DIPHOSPHATASE"/>
    <property type="match status" value="1"/>
</dbReference>
<dbReference type="SUPFAM" id="SSF51556">
    <property type="entry name" value="Metallo-dependent hydrolases"/>
    <property type="match status" value="1"/>
</dbReference>
<keyword evidence="5" id="KW-1185">Reference proteome</keyword>